<gene>
    <name evidence="1" type="ORF">AAHA92_32291</name>
</gene>
<reference evidence="1 2" key="1">
    <citation type="submission" date="2024-06" db="EMBL/GenBank/DDBJ databases">
        <title>A chromosome level genome sequence of Diviner's sage (Salvia divinorum).</title>
        <authorList>
            <person name="Ford S.A."/>
            <person name="Ro D.-K."/>
            <person name="Ness R.W."/>
            <person name="Phillips M.A."/>
        </authorList>
    </citation>
    <scope>NUCLEOTIDE SEQUENCE [LARGE SCALE GENOMIC DNA]</scope>
    <source>
        <strain evidence="1">SAF-2024a</strain>
        <tissue evidence="1">Leaf</tissue>
    </source>
</reference>
<keyword evidence="2" id="KW-1185">Reference proteome</keyword>
<accession>A0ABD1FKR2</accession>
<name>A0ABD1FKR2_SALDI</name>
<organism evidence="1 2">
    <name type="scientific">Salvia divinorum</name>
    <name type="common">Maria pastora</name>
    <name type="synonym">Diviner's sage</name>
    <dbReference type="NCBI Taxonomy" id="28513"/>
    <lineage>
        <taxon>Eukaryota</taxon>
        <taxon>Viridiplantae</taxon>
        <taxon>Streptophyta</taxon>
        <taxon>Embryophyta</taxon>
        <taxon>Tracheophyta</taxon>
        <taxon>Spermatophyta</taxon>
        <taxon>Magnoliopsida</taxon>
        <taxon>eudicotyledons</taxon>
        <taxon>Gunneridae</taxon>
        <taxon>Pentapetalae</taxon>
        <taxon>asterids</taxon>
        <taxon>lamiids</taxon>
        <taxon>Lamiales</taxon>
        <taxon>Lamiaceae</taxon>
        <taxon>Nepetoideae</taxon>
        <taxon>Mentheae</taxon>
        <taxon>Salviinae</taxon>
        <taxon>Salvia</taxon>
        <taxon>Salvia subgen. Calosphace</taxon>
    </lineage>
</organism>
<dbReference type="Proteomes" id="UP001567538">
    <property type="component" value="Unassembled WGS sequence"/>
</dbReference>
<comment type="caution">
    <text evidence="1">The sequence shown here is derived from an EMBL/GenBank/DDBJ whole genome shotgun (WGS) entry which is preliminary data.</text>
</comment>
<dbReference type="AlphaFoldDB" id="A0ABD1FKR2"/>
<evidence type="ECO:0000313" key="1">
    <source>
        <dbReference type="EMBL" id="KAL1532262.1"/>
    </source>
</evidence>
<sequence length="150" mass="17144">MHTLFIVKPEPITDDCVDWRWKHFKGCLGALDGDARVLRDAINRPYCLKVPLGNYYLCDNGYANSHGFLTPYKGEKCDRTSIRGAKDEMRGEMVVDPLEELIDSWNDRSGVDEETNDATFVDFVEATNDWNMFRDQLASSMWNEHITGGS</sequence>
<dbReference type="EMBL" id="JBEAFC010000014">
    <property type="protein sequence ID" value="KAL1532262.1"/>
    <property type="molecule type" value="Genomic_DNA"/>
</dbReference>
<proteinExistence type="predicted"/>
<protein>
    <submittedName>
        <fullName evidence="1">Protein ALP1-like isoform X2</fullName>
    </submittedName>
</protein>
<evidence type="ECO:0000313" key="2">
    <source>
        <dbReference type="Proteomes" id="UP001567538"/>
    </source>
</evidence>